<organism evidence="3 4">
    <name type="scientific">Salinactinospora qingdaonensis</name>
    <dbReference type="NCBI Taxonomy" id="702744"/>
    <lineage>
        <taxon>Bacteria</taxon>
        <taxon>Bacillati</taxon>
        <taxon>Actinomycetota</taxon>
        <taxon>Actinomycetes</taxon>
        <taxon>Streptosporangiales</taxon>
        <taxon>Nocardiopsidaceae</taxon>
        <taxon>Salinactinospora</taxon>
    </lineage>
</organism>
<protein>
    <recommendedName>
        <fullName evidence="5">Membrane protein YesL</fullName>
    </recommendedName>
</protein>
<keyword evidence="2" id="KW-1133">Transmembrane helix</keyword>
<feature type="transmembrane region" description="Helical" evidence="2">
    <location>
        <begin position="89"/>
        <end position="109"/>
    </location>
</feature>
<name>A0ABP7F4E5_9ACTN</name>
<dbReference type="InterPro" id="IPR006938">
    <property type="entry name" value="DUF624"/>
</dbReference>
<feature type="transmembrane region" description="Helical" evidence="2">
    <location>
        <begin position="183"/>
        <end position="200"/>
    </location>
</feature>
<evidence type="ECO:0008006" key="5">
    <source>
        <dbReference type="Google" id="ProtNLM"/>
    </source>
</evidence>
<keyword evidence="2" id="KW-0472">Membrane</keyword>
<proteinExistence type="predicted"/>
<feature type="region of interest" description="Disordered" evidence="1">
    <location>
        <begin position="1"/>
        <end position="20"/>
    </location>
</feature>
<reference evidence="4" key="1">
    <citation type="journal article" date="2019" name="Int. J. Syst. Evol. Microbiol.">
        <title>The Global Catalogue of Microorganisms (GCM) 10K type strain sequencing project: providing services to taxonomists for standard genome sequencing and annotation.</title>
        <authorList>
            <consortium name="The Broad Institute Genomics Platform"/>
            <consortium name="The Broad Institute Genome Sequencing Center for Infectious Disease"/>
            <person name="Wu L."/>
            <person name="Ma J."/>
        </authorList>
    </citation>
    <scope>NUCLEOTIDE SEQUENCE [LARGE SCALE GENOMIC DNA]</scope>
    <source>
        <strain evidence="4">JCM 17137</strain>
    </source>
</reference>
<gene>
    <name evidence="3" type="ORF">GCM10022402_05890</name>
</gene>
<accession>A0ABP7F4E5</accession>
<evidence type="ECO:0000313" key="3">
    <source>
        <dbReference type="EMBL" id="GAA3728022.1"/>
    </source>
</evidence>
<dbReference type="EMBL" id="BAABDD010000002">
    <property type="protein sequence ID" value="GAA3728022.1"/>
    <property type="molecule type" value="Genomic_DNA"/>
</dbReference>
<evidence type="ECO:0000256" key="2">
    <source>
        <dbReference type="SAM" id="Phobius"/>
    </source>
</evidence>
<keyword evidence="4" id="KW-1185">Reference proteome</keyword>
<evidence type="ECO:0000313" key="4">
    <source>
        <dbReference type="Proteomes" id="UP001500908"/>
    </source>
</evidence>
<comment type="caution">
    <text evidence="3">The sequence shown here is derived from an EMBL/GenBank/DDBJ whole genome shotgun (WGS) entry which is preliminary data.</text>
</comment>
<dbReference type="Proteomes" id="UP001500908">
    <property type="component" value="Unassembled WGS sequence"/>
</dbReference>
<feature type="transmembrane region" description="Helical" evidence="2">
    <location>
        <begin position="28"/>
        <end position="55"/>
    </location>
</feature>
<sequence>MPANGSSNGPPAAEQRASPSPATMPGRFALFGECLLAGVLTVLAALPVLTLLAALAAGCAHVRAHAVGEGETTVAAFLRRYRAAWRGSAGFSALLAGTALLITFDLVIVRAGLPGATVVLAGCVCAALLGATAALRAAAAWRPGLRWRELIGAAVRRTRTDLTGTAMAAAALVATAAGVWASAVLLLPMTGCLLLAAVVIDRRAPHAR</sequence>
<feature type="transmembrane region" description="Helical" evidence="2">
    <location>
        <begin position="115"/>
        <end position="139"/>
    </location>
</feature>
<evidence type="ECO:0000256" key="1">
    <source>
        <dbReference type="SAM" id="MobiDB-lite"/>
    </source>
</evidence>
<dbReference type="Pfam" id="PF04854">
    <property type="entry name" value="DUF624"/>
    <property type="match status" value="1"/>
</dbReference>
<keyword evidence="2" id="KW-0812">Transmembrane</keyword>